<dbReference type="InterPro" id="IPR051539">
    <property type="entry name" value="T4SS-coupling_protein"/>
</dbReference>
<dbReference type="PANTHER" id="PTHR37937:SF1">
    <property type="entry name" value="CONJUGATIVE TRANSFER: DNA TRANSPORT"/>
    <property type="match status" value="1"/>
</dbReference>
<keyword evidence="6 7" id="KW-0472">Membrane</keyword>
<sequence>MRPEVNNGSGSPIRADTANRPFLMAALFLLVLVLSLAAATQYFAHAFQYHAALGAHQNFLYAPWKILEWAKLWPDRYGNEFSMAGSVATMTAAIGLILLLALKRHLSGPATSYLHGSARWAGKKDIVAAGLLPPRRSLLEVLRGQNDASSRSTGVYVGAWVDRRGRQHYLRHSGPEHVLCYAPTRSGKGVGLIVPTLLSWGESAVITDLKGELWELTAGWRKQYAGNRVLRFEPASINGGAHWNPLDEIRLGSEFEVGDVQNLATLIVDPDGKGLESHWQKSAQALLVGLILHALYQARSSGGTTPSLSDIDFLLSDPNRDIAELWMEMFTLPPSSGSNCRIVNASGRDMMDRPTDEAGSVLSTAKSYLSLYRDPVVRGNISDSHFQIRSLMHHDDPVSLYIVTRPTDKARLRPLIRILLNMIVRLLADRIEFEGGRPRPVYKHRLLMMLDEFPSLGKLEILQESLAFLAGYGIKCYLICQDLSQLKSSRTGYGQDESITSNCHIQNAFPPNRVETAEHLSKLTGQTTIVREQVTKGDRHTSRTLQEVQRSLLTVDECLRMPGPVKGVKDGNDVIEKPGDMIIYVAGFPAIYGRQPLYFQDAIFQKRAEVPAPRTSDRL</sequence>
<dbReference type="RefSeq" id="WP_074748509.1">
    <property type="nucleotide sequence ID" value="NZ_FOCT01000013.1"/>
</dbReference>
<evidence type="ECO:0000256" key="7">
    <source>
        <dbReference type="SAM" id="Phobius"/>
    </source>
</evidence>
<comment type="similarity">
    <text evidence="2">Belongs to the VirD4/TraG family.</text>
</comment>
<dbReference type="EMBL" id="FOCT01000013">
    <property type="protein sequence ID" value="SEO19179.1"/>
    <property type="molecule type" value="Genomic_DNA"/>
</dbReference>
<gene>
    <name evidence="8" type="ORF">SAMN05216404_11361</name>
</gene>
<evidence type="ECO:0000256" key="1">
    <source>
        <dbReference type="ARBA" id="ARBA00004651"/>
    </source>
</evidence>
<evidence type="ECO:0000256" key="5">
    <source>
        <dbReference type="ARBA" id="ARBA00022989"/>
    </source>
</evidence>
<name>A0A1H8MPD2_9PROT</name>
<dbReference type="Proteomes" id="UP000183898">
    <property type="component" value="Unassembled WGS sequence"/>
</dbReference>
<accession>A0A1H8MPD2</accession>
<protein>
    <submittedName>
        <fullName evidence="8">Type IV secretion system protein VirD4</fullName>
    </submittedName>
</protein>
<dbReference type="AlphaFoldDB" id="A0A1H8MPD2"/>
<dbReference type="Gene3D" id="3.40.50.300">
    <property type="entry name" value="P-loop containing nucleotide triphosphate hydrolases"/>
    <property type="match status" value="1"/>
</dbReference>
<evidence type="ECO:0000313" key="9">
    <source>
        <dbReference type="Proteomes" id="UP000183898"/>
    </source>
</evidence>
<dbReference type="CDD" id="cd01127">
    <property type="entry name" value="TrwB_TraG_TraD_VirD4"/>
    <property type="match status" value="2"/>
</dbReference>
<dbReference type="PANTHER" id="PTHR37937">
    <property type="entry name" value="CONJUGATIVE TRANSFER: DNA TRANSPORT"/>
    <property type="match status" value="1"/>
</dbReference>
<dbReference type="Pfam" id="PF02534">
    <property type="entry name" value="T4SS-DNA_transf"/>
    <property type="match status" value="1"/>
</dbReference>
<dbReference type="NCBIfam" id="NF010453">
    <property type="entry name" value="PRK13880.1"/>
    <property type="match status" value="1"/>
</dbReference>
<proteinExistence type="inferred from homology"/>
<dbReference type="GO" id="GO:0005886">
    <property type="term" value="C:plasma membrane"/>
    <property type="evidence" value="ECO:0007669"/>
    <property type="project" value="UniProtKB-SubCell"/>
</dbReference>
<evidence type="ECO:0000256" key="2">
    <source>
        <dbReference type="ARBA" id="ARBA00008806"/>
    </source>
</evidence>
<reference evidence="8 9" key="1">
    <citation type="submission" date="2016-10" db="EMBL/GenBank/DDBJ databases">
        <authorList>
            <person name="de Groot N.N."/>
        </authorList>
    </citation>
    <scope>NUCLEOTIDE SEQUENCE [LARGE SCALE GENOMIC DNA]</scope>
    <source>
        <strain evidence="8 9">Nl18</strain>
    </source>
</reference>
<keyword evidence="3" id="KW-1003">Cell membrane</keyword>
<evidence type="ECO:0000313" key="8">
    <source>
        <dbReference type="EMBL" id="SEO19179.1"/>
    </source>
</evidence>
<evidence type="ECO:0000256" key="6">
    <source>
        <dbReference type="ARBA" id="ARBA00023136"/>
    </source>
</evidence>
<dbReference type="InterPro" id="IPR003688">
    <property type="entry name" value="TraG/VirD4"/>
</dbReference>
<evidence type="ECO:0000256" key="3">
    <source>
        <dbReference type="ARBA" id="ARBA00022475"/>
    </source>
</evidence>
<organism evidence="8 9">
    <name type="scientific">Nitrosospira multiformis</name>
    <dbReference type="NCBI Taxonomy" id="1231"/>
    <lineage>
        <taxon>Bacteria</taxon>
        <taxon>Pseudomonadati</taxon>
        <taxon>Pseudomonadota</taxon>
        <taxon>Betaproteobacteria</taxon>
        <taxon>Nitrosomonadales</taxon>
        <taxon>Nitrosomonadaceae</taxon>
        <taxon>Nitrosospira</taxon>
    </lineage>
</organism>
<feature type="transmembrane region" description="Helical" evidence="7">
    <location>
        <begin position="21"/>
        <end position="44"/>
    </location>
</feature>
<evidence type="ECO:0000256" key="4">
    <source>
        <dbReference type="ARBA" id="ARBA00022692"/>
    </source>
</evidence>
<dbReference type="InterPro" id="IPR027417">
    <property type="entry name" value="P-loop_NTPase"/>
</dbReference>
<keyword evidence="5 7" id="KW-1133">Transmembrane helix</keyword>
<keyword evidence="4 7" id="KW-0812">Transmembrane</keyword>
<comment type="subcellular location">
    <subcellularLocation>
        <location evidence="1">Cell membrane</location>
        <topology evidence="1">Multi-pass membrane protein</topology>
    </subcellularLocation>
</comment>
<dbReference type="SUPFAM" id="SSF52540">
    <property type="entry name" value="P-loop containing nucleoside triphosphate hydrolases"/>
    <property type="match status" value="1"/>
</dbReference>